<gene>
    <name evidence="1" type="ORF">KK062_24745</name>
</gene>
<evidence type="ECO:0000313" key="2">
    <source>
        <dbReference type="Proteomes" id="UP001319080"/>
    </source>
</evidence>
<dbReference type="AlphaFoldDB" id="A0AAP2E2E8"/>
<comment type="caution">
    <text evidence="1">The sequence shown here is derived from an EMBL/GenBank/DDBJ whole genome shotgun (WGS) entry which is preliminary data.</text>
</comment>
<proteinExistence type="predicted"/>
<dbReference type="SUPFAM" id="SSF49785">
    <property type="entry name" value="Galactose-binding domain-like"/>
    <property type="match status" value="1"/>
</dbReference>
<protein>
    <submittedName>
        <fullName evidence="1">Uncharacterized protein</fullName>
    </submittedName>
</protein>
<name>A0AAP2E2E8_9BACT</name>
<dbReference type="Proteomes" id="UP001319080">
    <property type="component" value="Unassembled WGS sequence"/>
</dbReference>
<organism evidence="1 2">
    <name type="scientific">Dawidia cretensis</name>
    <dbReference type="NCBI Taxonomy" id="2782350"/>
    <lineage>
        <taxon>Bacteria</taxon>
        <taxon>Pseudomonadati</taxon>
        <taxon>Bacteroidota</taxon>
        <taxon>Cytophagia</taxon>
        <taxon>Cytophagales</taxon>
        <taxon>Chryseotaleaceae</taxon>
        <taxon>Dawidia</taxon>
    </lineage>
</organism>
<dbReference type="EMBL" id="JAHESE010000034">
    <property type="protein sequence ID" value="MBT1711475.1"/>
    <property type="molecule type" value="Genomic_DNA"/>
</dbReference>
<dbReference type="RefSeq" id="WP_254087047.1">
    <property type="nucleotide sequence ID" value="NZ_JAHESE010000034.1"/>
</dbReference>
<dbReference type="InterPro" id="IPR008979">
    <property type="entry name" value="Galactose-bd-like_sf"/>
</dbReference>
<reference evidence="1 2" key="1">
    <citation type="submission" date="2021-05" db="EMBL/GenBank/DDBJ databases">
        <title>A Polyphasic approach of four new species of the genus Ohtaekwangia: Ohtaekwangia histidinii sp. nov., Ohtaekwangia cretensis sp. nov., Ohtaekwangia indiensis sp. nov., Ohtaekwangia reichenbachii sp. nov. from diverse environment.</title>
        <authorList>
            <person name="Octaviana S."/>
        </authorList>
    </citation>
    <scope>NUCLEOTIDE SEQUENCE [LARGE SCALE GENOMIC DNA]</scope>
    <source>
        <strain evidence="1 2">PWU5</strain>
    </source>
</reference>
<sequence length="187" mass="20181">MRNIAGILLLLTACVGPKRLSHPSASVGGFTTWQTGHDAQTVQRIPATGTNALVQRGDSTWMQVKFNVREYGEVSFPLANTPPDVEAPGVDLSGSRTIRITYKANQAFLVQLRQTGVHGGIQNHIELPASAQRTTVTVPFTQFTGGLKPLDLSDVAKFNFAFLSNNVAAGYAELVVYNVVIDHYTAP</sequence>
<accession>A0AAP2E2E8</accession>
<keyword evidence="2" id="KW-1185">Reference proteome</keyword>
<evidence type="ECO:0000313" key="1">
    <source>
        <dbReference type="EMBL" id="MBT1711475.1"/>
    </source>
</evidence>